<protein>
    <submittedName>
        <fullName evidence="2">Inner membrane protein</fullName>
    </submittedName>
</protein>
<comment type="caution">
    <text evidence="2">The sequence shown here is derived from an EMBL/GenBank/DDBJ whole genome shotgun (WGS) entry which is preliminary data.</text>
</comment>
<reference evidence="2 3" key="1">
    <citation type="submission" date="2021-03" db="EMBL/GenBank/DDBJ databases">
        <title>Genomic Encyclopedia of Type Strains, Phase IV (KMG-IV): sequencing the most valuable type-strain genomes for metagenomic binning, comparative biology and taxonomic classification.</title>
        <authorList>
            <person name="Goeker M."/>
        </authorList>
    </citation>
    <scope>NUCLEOTIDE SEQUENCE [LARGE SCALE GENOMIC DNA]</scope>
    <source>
        <strain evidence="2 3">DSM 27138</strain>
    </source>
</reference>
<keyword evidence="1" id="KW-0472">Membrane</keyword>
<dbReference type="RefSeq" id="WP_209465913.1">
    <property type="nucleotide sequence ID" value="NZ_JAGGLG010000007.1"/>
</dbReference>
<dbReference type="PANTHER" id="PTHR40031:SF1">
    <property type="entry name" value="MEMBRANE-BOUND METAL-DEPENDENT HYDROLASE"/>
    <property type="match status" value="1"/>
</dbReference>
<feature type="transmembrane region" description="Helical" evidence="1">
    <location>
        <begin position="152"/>
        <end position="168"/>
    </location>
</feature>
<organism evidence="2 3">
    <name type="scientific">Symbiobacterium terraclitae</name>
    <dbReference type="NCBI Taxonomy" id="557451"/>
    <lineage>
        <taxon>Bacteria</taxon>
        <taxon>Bacillati</taxon>
        <taxon>Bacillota</taxon>
        <taxon>Clostridia</taxon>
        <taxon>Eubacteriales</taxon>
        <taxon>Symbiobacteriaceae</taxon>
        <taxon>Symbiobacterium</taxon>
    </lineage>
</organism>
<evidence type="ECO:0000313" key="2">
    <source>
        <dbReference type="EMBL" id="MBP2017772.1"/>
    </source>
</evidence>
<sequence>MDSLTHMLMGHALGALATTVTPEAGPGVYWAAFLGNSLPDLDVPVSLLLRRGITLHRTFTHTLAGAVALTAGTALALRARFPASSLLLLGLWTLLGILAHLAVDGLNLFGVRPFWPVSDRRLEVGVLHITDPVLLLMLGLPALGAAAGWNPVSWVGSSFLVMWAYVLTRIRAANRLIRELLDEGARRARIVPWYSSWRYIAETDYGVEFGRWHRGERIVLETFPRWEDPRIAASLSDPRVSQFLCEAEYPVARVEAHEVVWSDALRRLRADFRPLRIPVES</sequence>
<evidence type="ECO:0000256" key="1">
    <source>
        <dbReference type="SAM" id="Phobius"/>
    </source>
</evidence>
<keyword evidence="1" id="KW-0812">Transmembrane</keyword>
<dbReference type="EMBL" id="JAGGLG010000007">
    <property type="protein sequence ID" value="MBP2017772.1"/>
    <property type="molecule type" value="Genomic_DNA"/>
</dbReference>
<dbReference type="Proteomes" id="UP001519289">
    <property type="component" value="Unassembled WGS sequence"/>
</dbReference>
<accession>A0ABS4JQF0</accession>
<dbReference type="InterPro" id="IPR053170">
    <property type="entry name" value="Transcription_regulator"/>
</dbReference>
<dbReference type="InterPro" id="IPR007404">
    <property type="entry name" value="YdjM-like"/>
</dbReference>
<dbReference type="PANTHER" id="PTHR40031">
    <property type="entry name" value="HYPOTHETICAL MEMBRANE SPANNING PROTEIN"/>
    <property type="match status" value="1"/>
</dbReference>
<feature type="transmembrane region" description="Helical" evidence="1">
    <location>
        <begin position="58"/>
        <end position="77"/>
    </location>
</feature>
<dbReference type="Pfam" id="PF04307">
    <property type="entry name" value="YdjM"/>
    <property type="match status" value="1"/>
</dbReference>
<proteinExistence type="predicted"/>
<keyword evidence="1" id="KW-1133">Transmembrane helix</keyword>
<name>A0ABS4JQF0_9FIRM</name>
<keyword evidence="3" id="KW-1185">Reference proteome</keyword>
<feature type="transmembrane region" description="Helical" evidence="1">
    <location>
        <begin position="83"/>
        <end position="103"/>
    </location>
</feature>
<gene>
    <name evidence="2" type="ORF">J2Z79_001157</name>
</gene>
<evidence type="ECO:0000313" key="3">
    <source>
        <dbReference type="Proteomes" id="UP001519289"/>
    </source>
</evidence>